<name>A0A2V1DSL1_9PLEO</name>
<reference evidence="1 2" key="1">
    <citation type="journal article" date="2018" name="Sci. Rep.">
        <title>Comparative genomics provides insights into the lifestyle and reveals functional heterogeneity of dark septate endophytic fungi.</title>
        <authorList>
            <person name="Knapp D.G."/>
            <person name="Nemeth J.B."/>
            <person name="Barry K."/>
            <person name="Hainaut M."/>
            <person name="Henrissat B."/>
            <person name="Johnson J."/>
            <person name="Kuo A."/>
            <person name="Lim J.H.P."/>
            <person name="Lipzen A."/>
            <person name="Nolan M."/>
            <person name="Ohm R.A."/>
            <person name="Tamas L."/>
            <person name="Grigoriev I.V."/>
            <person name="Spatafora J.W."/>
            <person name="Nagy L.G."/>
            <person name="Kovacs G.M."/>
        </authorList>
    </citation>
    <scope>NUCLEOTIDE SEQUENCE [LARGE SCALE GENOMIC DNA]</scope>
    <source>
        <strain evidence="1 2">DSE2036</strain>
    </source>
</reference>
<keyword evidence="2" id="KW-1185">Reference proteome</keyword>
<protein>
    <submittedName>
        <fullName evidence="1">Uncharacterized protein</fullName>
    </submittedName>
</protein>
<gene>
    <name evidence="1" type="ORF">DM02DRAFT_485972</name>
</gene>
<dbReference type="Proteomes" id="UP000244855">
    <property type="component" value="Unassembled WGS sequence"/>
</dbReference>
<dbReference type="STRING" id="97972.A0A2V1DSL1"/>
<dbReference type="OrthoDB" id="3740171at2759"/>
<sequence length="107" mass="12673">MRETHMSTATYIKHYDATWKKLMKKQGRFPLEEYGDRNVLTTWTMSYEQVQRQSEEAACLLKLWGVLDCGELWYELVATSSQLEEEIDVPMWLLKLAEDELEFTDAM</sequence>
<evidence type="ECO:0000313" key="2">
    <source>
        <dbReference type="Proteomes" id="UP000244855"/>
    </source>
</evidence>
<proteinExistence type="predicted"/>
<dbReference type="AlphaFoldDB" id="A0A2V1DSL1"/>
<accession>A0A2V1DSL1</accession>
<feature type="non-terminal residue" evidence="1">
    <location>
        <position position="107"/>
    </location>
</feature>
<dbReference type="EMBL" id="KZ805377">
    <property type="protein sequence ID" value="PVI00234.1"/>
    <property type="molecule type" value="Genomic_DNA"/>
</dbReference>
<organism evidence="1 2">
    <name type="scientific">Periconia macrospinosa</name>
    <dbReference type="NCBI Taxonomy" id="97972"/>
    <lineage>
        <taxon>Eukaryota</taxon>
        <taxon>Fungi</taxon>
        <taxon>Dikarya</taxon>
        <taxon>Ascomycota</taxon>
        <taxon>Pezizomycotina</taxon>
        <taxon>Dothideomycetes</taxon>
        <taxon>Pleosporomycetidae</taxon>
        <taxon>Pleosporales</taxon>
        <taxon>Massarineae</taxon>
        <taxon>Periconiaceae</taxon>
        <taxon>Periconia</taxon>
    </lineage>
</organism>
<evidence type="ECO:0000313" key="1">
    <source>
        <dbReference type="EMBL" id="PVI00234.1"/>
    </source>
</evidence>